<protein>
    <submittedName>
        <fullName evidence="2">Uncharacterized protein</fullName>
    </submittedName>
</protein>
<evidence type="ECO:0000313" key="2">
    <source>
        <dbReference type="EMBL" id="KAB2583987.1"/>
    </source>
</evidence>
<proteinExistence type="predicted"/>
<sequence>MNATEQSLLDRIDALVDEQLDGGEPETGYDFDDPDFPGCPHCNRDWHGLAITERIERMRQYGVFDTNYKYAEDGSPVLCPGSDFIGPWATPHQIKSMRHRRFLGTTPRTPPWIAYRSSRDEATTEPSRAAHDPRDLVTHEMPDALRFAIAARNGRGRLLLEILRRNLAALYPEGMWSLPPAPDDPFVPEDWSGVPPIRVSWRDPAPVTHESRLNVAGFCGVRPDLEIIDETHIRVSLPGGVVLAEIPEVPSTPQERALPRPSSTPPMWAVDPTHSRRRRNQ</sequence>
<evidence type="ECO:0000256" key="1">
    <source>
        <dbReference type="SAM" id="MobiDB-lite"/>
    </source>
</evidence>
<dbReference type="EMBL" id="MRBO01000482">
    <property type="protein sequence ID" value="KAB2583987.1"/>
    <property type="molecule type" value="Genomic_DNA"/>
</dbReference>
<accession>A0A0C3ABV7</accession>
<comment type="caution">
    <text evidence="2">The sequence shown here is derived from an EMBL/GenBank/DDBJ whole genome shotgun (WGS) entry which is preliminary data.</text>
</comment>
<reference evidence="2 3" key="1">
    <citation type="journal article" date="2017" name="Poromechanics V (2013)">
        <title>Genomic Characterization of the Arsenic-Tolerant Actinobacterium, &lt;i&gt;Rhodococcus erythropolis&lt;/i&gt; S43.</title>
        <authorList>
            <person name="Retamal-Morales G."/>
            <person name="Mehnert M."/>
            <person name="Schwabe R."/>
            <person name="Tischler D."/>
            <person name="Schloemann M."/>
            <person name="Levican G.J."/>
        </authorList>
    </citation>
    <scope>NUCLEOTIDE SEQUENCE [LARGE SCALE GENOMIC DNA]</scope>
    <source>
        <strain evidence="2 3">S43</strain>
    </source>
</reference>
<name>A0A0C3ABV7_RHOER</name>
<organism evidence="2 3">
    <name type="scientific">Rhodococcus erythropolis</name>
    <name type="common">Arthrobacter picolinophilus</name>
    <dbReference type="NCBI Taxonomy" id="1833"/>
    <lineage>
        <taxon>Bacteria</taxon>
        <taxon>Bacillati</taxon>
        <taxon>Actinomycetota</taxon>
        <taxon>Actinomycetes</taxon>
        <taxon>Mycobacteriales</taxon>
        <taxon>Nocardiaceae</taxon>
        <taxon>Rhodococcus</taxon>
        <taxon>Rhodococcus erythropolis group</taxon>
    </lineage>
</organism>
<feature type="region of interest" description="Disordered" evidence="1">
    <location>
        <begin position="248"/>
        <end position="281"/>
    </location>
</feature>
<gene>
    <name evidence="2" type="ORF">BS297_17730</name>
</gene>
<dbReference type="AlphaFoldDB" id="A0A0C3ABV7"/>
<dbReference type="Proteomes" id="UP000325576">
    <property type="component" value="Unassembled WGS sequence"/>
</dbReference>
<evidence type="ECO:0000313" key="3">
    <source>
        <dbReference type="Proteomes" id="UP000325576"/>
    </source>
</evidence>